<dbReference type="AlphaFoldDB" id="X1S4T6"/>
<reference evidence="1" key="1">
    <citation type="journal article" date="2014" name="Front. Microbiol.">
        <title>High frequency of phylogenetically diverse reductive dehalogenase-homologous genes in deep subseafloor sedimentary metagenomes.</title>
        <authorList>
            <person name="Kawai M."/>
            <person name="Futagami T."/>
            <person name="Toyoda A."/>
            <person name="Takaki Y."/>
            <person name="Nishi S."/>
            <person name="Hori S."/>
            <person name="Arai W."/>
            <person name="Tsubouchi T."/>
            <person name="Morono Y."/>
            <person name="Uchiyama I."/>
            <person name="Ito T."/>
            <person name="Fujiyama A."/>
            <person name="Inagaki F."/>
            <person name="Takami H."/>
        </authorList>
    </citation>
    <scope>NUCLEOTIDE SEQUENCE</scope>
    <source>
        <strain evidence="1">Expedition CK06-06</strain>
    </source>
</reference>
<feature type="non-terminal residue" evidence="1">
    <location>
        <position position="152"/>
    </location>
</feature>
<proteinExistence type="predicted"/>
<accession>X1S4T6</accession>
<comment type="caution">
    <text evidence="1">The sequence shown here is derived from an EMBL/GenBank/DDBJ whole genome shotgun (WGS) entry which is preliminary data.</text>
</comment>
<sequence length="152" mass="17374">MSDTQDVDFARSISDLPQSVESFRLDYAATPLYEKRPALQRSIPGQDELSLALHNMSQQLVFIELLNIMISPELFWSPGNTTVWPKLQTFHLSFASATCSGEWLLEKDPRWRTQMVNPFTGEIEPDDVPPPDYMLPDVFRIKPTEAINALYV</sequence>
<gene>
    <name evidence="1" type="ORF">S12H4_39470</name>
</gene>
<dbReference type="EMBL" id="BARW01023857">
    <property type="protein sequence ID" value="GAI88032.1"/>
    <property type="molecule type" value="Genomic_DNA"/>
</dbReference>
<organism evidence="1">
    <name type="scientific">marine sediment metagenome</name>
    <dbReference type="NCBI Taxonomy" id="412755"/>
    <lineage>
        <taxon>unclassified sequences</taxon>
        <taxon>metagenomes</taxon>
        <taxon>ecological metagenomes</taxon>
    </lineage>
</organism>
<protein>
    <submittedName>
        <fullName evidence="1">Uncharacterized protein</fullName>
    </submittedName>
</protein>
<name>X1S4T6_9ZZZZ</name>
<evidence type="ECO:0000313" key="1">
    <source>
        <dbReference type="EMBL" id="GAI88032.1"/>
    </source>
</evidence>